<dbReference type="InterPro" id="IPR013656">
    <property type="entry name" value="PAS_4"/>
</dbReference>
<dbReference type="InterPro" id="IPR000014">
    <property type="entry name" value="PAS"/>
</dbReference>
<evidence type="ECO:0000256" key="5">
    <source>
        <dbReference type="ARBA" id="ARBA00022679"/>
    </source>
</evidence>
<dbReference type="Gene3D" id="3.30.450.20">
    <property type="entry name" value="PAS domain"/>
    <property type="match status" value="2"/>
</dbReference>
<dbReference type="SUPFAM" id="SSF55785">
    <property type="entry name" value="PYP-like sensor domain (PAS domain)"/>
    <property type="match status" value="2"/>
</dbReference>
<keyword evidence="8" id="KW-0067">ATP-binding</keyword>
<dbReference type="InterPro" id="IPR035965">
    <property type="entry name" value="PAS-like_dom_sf"/>
</dbReference>
<evidence type="ECO:0000256" key="2">
    <source>
        <dbReference type="ARBA" id="ARBA00012438"/>
    </source>
</evidence>
<evidence type="ECO:0000259" key="9">
    <source>
        <dbReference type="PROSITE" id="PS50112"/>
    </source>
</evidence>
<dbReference type="AlphaFoldDB" id="A0A6G4WIL6"/>
<keyword evidence="7" id="KW-0418">Kinase</keyword>
<dbReference type="PANTHER" id="PTHR41523">
    <property type="entry name" value="TWO-COMPONENT SYSTEM SENSOR PROTEIN"/>
    <property type="match status" value="1"/>
</dbReference>
<dbReference type="Pfam" id="PF00989">
    <property type="entry name" value="PAS"/>
    <property type="match status" value="1"/>
</dbReference>
<dbReference type="PANTHER" id="PTHR41523:SF7">
    <property type="entry name" value="HISTIDINE KINASE"/>
    <property type="match status" value="1"/>
</dbReference>
<keyword evidence="4" id="KW-0597">Phosphoprotein</keyword>
<dbReference type="InterPro" id="IPR036890">
    <property type="entry name" value="HATPase_C_sf"/>
</dbReference>
<name>A0A6G4WIL6_9HYPH</name>
<organism evidence="10 11">
    <name type="scientific">Allomesorhizobium camelthorni</name>
    <dbReference type="NCBI Taxonomy" id="475069"/>
    <lineage>
        <taxon>Bacteria</taxon>
        <taxon>Pseudomonadati</taxon>
        <taxon>Pseudomonadota</taxon>
        <taxon>Alphaproteobacteria</taxon>
        <taxon>Hyphomicrobiales</taxon>
        <taxon>Phyllobacteriaceae</taxon>
        <taxon>Allomesorhizobium</taxon>
    </lineage>
</organism>
<dbReference type="NCBIfam" id="TIGR00229">
    <property type="entry name" value="sensory_box"/>
    <property type="match status" value="1"/>
</dbReference>
<dbReference type="GO" id="GO:0004673">
    <property type="term" value="F:protein histidine kinase activity"/>
    <property type="evidence" value="ECO:0007669"/>
    <property type="project" value="UniProtKB-EC"/>
</dbReference>
<dbReference type="GO" id="GO:0006355">
    <property type="term" value="P:regulation of DNA-templated transcription"/>
    <property type="evidence" value="ECO:0007669"/>
    <property type="project" value="InterPro"/>
</dbReference>
<dbReference type="EC" id="2.7.13.3" evidence="2"/>
<reference evidence="10 11" key="1">
    <citation type="submission" date="2020-02" db="EMBL/GenBank/DDBJ databases">
        <title>Genome sequence of strain CCNWXJ40-4.</title>
        <authorList>
            <person name="Gao J."/>
            <person name="Sun J."/>
        </authorList>
    </citation>
    <scope>NUCLEOTIDE SEQUENCE [LARGE SCALE GENOMIC DNA]</scope>
    <source>
        <strain evidence="10 11">CCNWXJ 40-4</strain>
    </source>
</reference>
<gene>
    <name evidence="10" type="ORF">G6N73_26555</name>
</gene>
<dbReference type="SUPFAM" id="SSF55874">
    <property type="entry name" value="ATPase domain of HSP90 chaperone/DNA topoisomerase II/histidine kinase"/>
    <property type="match status" value="1"/>
</dbReference>
<dbReference type="PROSITE" id="PS50112">
    <property type="entry name" value="PAS"/>
    <property type="match status" value="1"/>
</dbReference>
<dbReference type="CDD" id="cd00130">
    <property type="entry name" value="PAS"/>
    <property type="match status" value="1"/>
</dbReference>
<protein>
    <recommendedName>
        <fullName evidence="3">Blue-light-activated histidine kinase</fullName>
        <ecNumber evidence="2">2.7.13.3</ecNumber>
    </recommendedName>
</protein>
<keyword evidence="11" id="KW-1185">Reference proteome</keyword>
<evidence type="ECO:0000256" key="1">
    <source>
        <dbReference type="ARBA" id="ARBA00000085"/>
    </source>
</evidence>
<evidence type="ECO:0000256" key="7">
    <source>
        <dbReference type="ARBA" id="ARBA00022777"/>
    </source>
</evidence>
<dbReference type="GO" id="GO:0005524">
    <property type="term" value="F:ATP binding"/>
    <property type="evidence" value="ECO:0007669"/>
    <property type="project" value="UniProtKB-KW"/>
</dbReference>
<dbReference type="RefSeq" id="WP_165032978.1">
    <property type="nucleotide sequence ID" value="NZ_JAAKZF010000059.1"/>
</dbReference>
<dbReference type="Pfam" id="PF08448">
    <property type="entry name" value="PAS_4"/>
    <property type="match status" value="1"/>
</dbReference>
<dbReference type="InterPro" id="IPR013767">
    <property type="entry name" value="PAS_fold"/>
</dbReference>
<evidence type="ECO:0000313" key="11">
    <source>
        <dbReference type="Proteomes" id="UP001642900"/>
    </source>
</evidence>
<dbReference type="SMART" id="SM00091">
    <property type="entry name" value="PAS"/>
    <property type="match status" value="2"/>
</dbReference>
<feature type="domain" description="PAS" evidence="9">
    <location>
        <begin position="149"/>
        <end position="199"/>
    </location>
</feature>
<dbReference type="SMART" id="SM00911">
    <property type="entry name" value="HWE_HK"/>
    <property type="match status" value="1"/>
</dbReference>
<keyword evidence="5" id="KW-0808">Transferase</keyword>
<accession>A0A6G4WIL6</accession>
<dbReference type="Pfam" id="PF07536">
    <property type="entry name" value="HWE_HK"/>
    <property type="match status" value="1"/>
</dbReference>
<dbReference type="EMBL" id="JAAKZF010000059">
    <property type="protein sequence ID" value="NGO54642.1"/>
    <property type="molecule type" value="Genomic_DNA"/>
</dbReference>
<sequence length="463" mass="52559">MSASRTGKGEDRQEQQIRFSSSDLAEAVIQTVDQPLLILDSDFTVRESNAAFCDFFNVSMEETRHRPLFEIGNGQWDISELRDLLEKVLPQRSTVTNYRVEHKFPDIGKQIMILNAKRLAATEDRPELILLALSDQTRSEQARFELEGHKEFQEKLIDSVREALLVLDWDLRVVQANQSFYKAFGVSASESEGRLIYELGNGQWDIPHLRKLLENVLPDDNAFNDVEVEHVFENVGRRIMLLNGRRLDHLDLILLAIRDVTELRRMEAQQRTLVGELHHRIKNILTSVAALANQILRESSSLDEFKDAFQTRLAALARTQDLLLRAPDRDTDMADILRTEFEAQGGREGVNFHLAGPEILLPPQAAQAFAMAIHELVTNAVKHGALASRAGKVTIDWSLRAEGEGNKVRFHWRERCADIDTDPDRKGYGSRVVDSVFRHSLKGMSQLTLHPDGAELIAEFRPS</sequence>
<comment type="caution">
    <text evidence="10">The sequence shown here is derived from an EMBL/GenBank/DDBJ whole genome shotgun (WGS) entry which is preliminary data.</text>
</comment>
<evidence type="ECO:0000256" key="3">
    <source>
        <dbReference type="ARBA" id="ARBA00021740"/>
    </source>
</evidence>
<comment type="catalytic activity">
    <reaction evidence="1">
        <text>ATP + protein L-histidine = ADP + protein N-phospho-L-histidine.</text>
        <dbReference type="EC" id="2.7.13.3"/>
    </reaction>
</comment>
<dbReference type="InterPro" id="IPR011102">
    <property type="entry name" value="Sig_transdc_His_kinase_HWE"/>
</dbReference>
<evidence type="ECO:0000256" key="6">
    <source>
        <dbReference type="ARBA" id="ARBA00022741"/>
    </source>
</evidence>
<proteinExistence type="predicted"/>
<dbReference type="Gene3D" id="3.30.565.10">
    <property type="entry name" value="Histidine kinase-like ATPase, C-terminal domain"/>
    <property type="match status" value="1"/>
</dbReference>
<evidence type="ECO:0000313" key="10">
    <source>
        <dbReference type="EMBL" id="NGO54642.1"/>
    </source>
</evidence>
<evidence type="ECO:0000256" key="4">
    <source>
        <dbReference type="ARBA" id="ARBA00022553"/>
    </source>
</evidence>
<dbReference type="Proteomes" id="UP001642900">
    <property type="component" value="Unassembled WGS sequence"/>
</dbReference>
<keyword evidence="6" id="KW-0547">Nucleotide-binding</keyword>
<evidence type="ECO:0000256" key="8">
    <source>
        <dbReference type="ARBA" id="ARBA00022840"/>
    </source>
</evidence>